<evidence type="ECO:0000256" key="6">
    <source>
        <dbReference type="SAM" id="SignalP"/>
    </source>
</evidence>
<evidence type="ECO:0000259" key="7">
    <source>
        <dbReference type="PROSITE" id="PS50983"/>
    </source>
</evidence>
<evidence type="ECO:0000313" key="9">
    <source>
        <dbReference type="Proteomes" id="UP000000607"/>
    </source>
</evidence>
<keyword evidence="9" id="KW-1185">Reference proteome</keyword>
<sequence length="309" mass="33906">MIDKENSMKKTLITLAAGLVAAFGVVSAQAADIGLETFGGKQIVPENPKRVVVLDFAALDTIREIGAKETVVGISKGRIPQYLAEFDTDKYANAGTMPEPAFEKINEMSPDLIIASARQKKVLARLKEIAPVFYMENDYENYYPSFEQNLLALGKIFNKESAVKEKLAQLDNRMTALAKLTAGKSALVTIVNESRISAFGDKSRYALVYQKFGFTPIDKNLSSSTHGNSVGFEYIAEKNPDYLLVVDRTAAITDKANNAQTVLDNALIKPTKAAKNNHIVYLNAENWYLAFGGLQSMDTMISEIESAVK</sequence>
<dbReference type="STRING" id="221988.MS0795"/>
<comment type="subcellular location">
    <subcellularLocation>
        <location evidence="1">Cell envelope</location>
    </subcellularLocation>
</comment>
<evidence type="ECO:0000256" key="2">
    <source>
        <dbReference type="ARBA" id="ARBA00008814"/>
    </source>
</evidence>
<dbReference type="PANTHER" id="PTHR30532">
    <property type="entry name" value="IRON III DICITRATE-BINDING PERIPLASMIC PROTEIN"/>
    <property type="match status" value="1"/>
</dbReference>
<feature type="signal peptide" evidence="6">
    <location>
        <begin position="1"/>
        <end position="30"/>
    </location>
</feature>
<organism evidence="8 9">
    <name type="scientific">Mannheimia succiniciproducens (strain KCTC 0769BP / MBEL55E)</name>
    <dbReference type="NCBI Taxonomy" id="221988"/>
    <lineage>
        <taxon>Bacteria</taxon>
        <taxon>Pseudomonadati</taxon>
        <taxon>Pseudomonadota</taxon>
        <taxon>Gammaproteobacteria</taxon>
        <taxon>Pasteurellales</taxon>
        <taxon>Pasteurellaceae</taxon>
        <taxon>Basfia</taxon>
    </lineage>
</organism>
<keyword evidence="4" id="KW-0410">Iron transport</keyword>
<dbReference type="EMBL" id="AE016827">
    <property type="protein sequence ID" value="AAU37402.1"/>
    <property type="molecule type" value="Genomic_DNA"/>
</dbReference>
<keyword evidence="5 6" id="KW-0732">Signal</keyword>
<dbReference type="KEGG" id="msu:MS0795"/>
<evidence type="ECO:0000256" key="5">
    <source>
        <dbReference type="ARBA" id="ARBA00022729"/>
    </source>
</evidence>
<dbReference type="eggNOG" id="COG4607">
    <property type="taxonomic scope" value="Bacteria"/>
</dbReference>
<keyword evidence="3" id="KW-0813">Transport</keyword>
<evidence type="ECO:0000313" key="8">
    <source>
        <dbReference type="EMBL" id="AAU37402.1"/>
    </source>
</evidence>
<keyword evidence="4" id="KW-0408">Iron</keyword>
<protein>
    <submittedName>
        <fullName evidence="8">FecB protein</fullName>
    </submittedName>
</protein>
<feature type="domain" description="Fe/B12 periplasmic-binding" evidence="7">
    <location>
        <begin position="50"/>
        <end position="309"/>
    </location>
</feature>
<evidence type="ECO:0000256" key="3">
    <source>
        <dbReference type="ARBA" id="ARBA00022448"/>
    </source>
</evidence>
<evidence type="ECO:0000256" key="4">
    <source>
        <dbReference type="ARBA" id="ARBA00022496"/>
    </source>
</evidence>
<dbReference type="AlphaFoldDB" id="Q65UF8"/>
<dbReference type="InterPro" id="IPR033870">
    <property type="entry name" value="FatB"/>
</dbReference>
<keyword evidence="4" id="KW-0406">Ion transport</keyword>
<dbReference type="GO" id="GO:1901678">
    <property type="term" value="P:iron coordination entity transport"/>
    <property type="evidence" value="ECO:0007669"/>
    <property type="project" value="UniProtKB-ARBA"/>
</dbReference>
<dbReference type="CDD" id="cd01140">
    <property type="entry name" value="FatB"/>
    <property type="match status" value="1"/>
</dbReference>
<accession>Q65UF8</accession>
<gene>
    <name evidence="8" type="primary">fecB</name>
    <name evidence="8" type="ordered locus">MS0795</name>
</gene>
<dbReference type="Gene3D" id="3.40.50.1980">
    <property type="entry name" value="Nitrogenase molybdenum iron protein domain"/>
    <property type="match status" value="2"/>
</dbReference>
<evidence type="ECO:0000256" key="1">
    <source>
        <dbReference type="ARBA" id="ARBA00004196"/>
    </source>
</evidence>
<reference evidence="8 9" key="1">
    <citation type="journal article" date="2004" name="Nat. Biotechnol.">
        <title>The genome sequence of the capnophilic rumen bacterium Mannheimia succiniciproducens.</title>
        <authorList>
            <person name="Hong S.H."/>
            <person name="Kim J.S."/>
            <person name="Lee S.Y."/>
            <person name="In Y.H."/>
            <person name="Choi S.S."/>
            <person name="Rih J.-K."/>
            <person name="Kim C.H."/>
            <person name="Jeong H."/>
            <person name="Hur C.G."/>
            <person name="Kim J.J."/>
        </authorList>
    </citation>
    <scope>NUCLEOTIDE SEQUENCE [LARGE SCALE GENOMIC DNA]</scope>
    <source>
        <strain evidence="9">KCTC 0769BP / MBEL55E</strain>
    </source>
</reference>
<dbReference type="SUPFAM" id="SSF53807">
    <property type="entry name" value="Helical backbone' metal receptor"/>
    <property type="match status" value="1"/>
</dbReference>
<dbReference type="PROSITE" id="PS50983">
    <property type="entry name" value="FE_B12_PBP"/>
    <property type="match status" value="1"/>
</dbReference>
<feature type="chain" id="PRO_5004268190" evidence="6">
    <location>
        <begin position="31"/>
        <end position="309"/>
    </location>
</feature>
<dbReference type="InterPro" id="IPR002491">
    <property type="entry name" value="ABC_transptr_periplasmic_BD"/>
</dbReference>
<name>Q65UF8_MANSM</name>
<dbReference type="Pfam" id="PF01497">
    <property type="entry name" value="Peripla_BP_2"/>
    <property type="match status" value="1"/>
</dbReference>
<dbReference type="PANTHER" id="PTHR30532:SF28">
    <property type="entry name" value="PETROBACTIN-BINDING PROTEIN YCLQ"/>
    <property type="match status" value="1"/>
</dbReference>
<comment type="similarity">
    <text evidence="2">Belongs to the bacterial solute-binding protein 8 family.</text>
</comment>
<proteinExistence type="inferred from homology"/>
<dbReference type="GO" id="GO:0030288">
    <property type="term" value="C:outer membrane-bounded periplasmic space"/>
    <property type="evidence" value="ECO:0007669"/>
    <property type="project" value="TreeGrafter"/>
</dbReference>
<dbReference type="HOGENOM" id="CLU_038034_3_1_6"/>
<dbReference type="Proteomes" id="UP000000607">
    <property type="component" value="Chromosome"/>
</dbReference>
<dbReference type="InterPro" id="IPR051313">
    <property type="entry name" value="Bact_iron-sidero_bind"/>
</dbReference>